<dbReference type="Gene3D" id="1.10.287.90">
    <property type="match status" value="1"/>
</dbReference>
<evidence type="ECO:0000256" key="7">
    <source>
        <dbReference type="ARBA" id="ARBA00022967"/>
    </source>
</evidence>
<evidence type="ECO:0000256" key="1">
    <source>
        <dbReference type="ARBA" id="ARBA00004141"/>
    </source>
</evidence>
<dbReference type="EMBL" id="CAFBLT010000003">
    <property type="protein sequence ID" value="CAB4883486.1"/>
    <property type="molecule type" value="Genomic_DNA"/>
</dbReference>
<feature type="transmembrane region" description="Helical" evidence="12">
    <location>
        <begin position="69"/>
        <end position="92"/>
    </location>
</feature>
<evidence type="ECO:0000256" key="3">
    <source>
        <dbReference type="ARBA" id="ARBA00012949"/>
    </source>
</evidence>
<dbReference type="InterPro" id="IPR001505">
    <property type="entry name" value="Copper_CuA"/>
</dbReference>
<dbReference type="GO" id="GO:0042773">
    <property type="term" value="P:ATP synthesis coupled electron transport"/>
    <property type="evidence" value="ECO:0007669"/>
    <property type="project" value="TreeGrafter"/>
</dbReference>
<evidence type="ECO:0000256" key="4">
    <source>
        <dbReference type="ARBA" id="ARBA00022448"/>
    </source>
</evidence>
<evidence type="ECO:0000256" key="9">
    <source>
        <dbReference type="ARBA" id="ARBA00022989"/>
    </source>
</evidence>
<evidence type="ECO:0000313" key="14">
    <source>
        <dbReference type="EMBL" id="CAB4883486.1"/>
    </source>
</evidence>
<dbReference type="InterPro" id="IPR002429">
    <property type="entry name" value="CcO_II-like_C"/>
</dbReference>
<dbReference type="InterPro" id="IPR036257">
    <property type="entry name" value="Cyt_c_oxidase_su2_TM_sf"/>
</dbReference>
<sequence>MSSEEKRDEIAAVVEPVFRGGPLWKRPAGKVLIIWVPMTIIGLLLAFFAPGHLFPENMSAEQEDVKTTFILFTALAAPVAAVVWGIALYSIVGWRKKSGKSDTPPEDGPPIRGGTIATTIWLGTSVILVVVLLVWGMAELSSELAPQQNAMQVNVTGQQWQWTFSYPGTGVTSTQLIVPEGRQIHFHVTSEDVTHGFWPVQLGVQIDANPNVTTLISATPNKLGTFDVRCSQICGLNHAYMETTGTTVTQAQFNAWLVSHGASATSVHSYAMSAK</sequence>
<evidence type="ECO:0000256" key="5">
    <source>
        <dbReference type="ARBA" id="ARBA00022692"/>
    </source>
</evidence>
<evidence type="ECO:0000259" key="13">
    <source>
        <dbReference type="PROSITE" id="PS50857"/>
    </source>
</evidence>
<dbReference type="Gene3D" id="2.60.40.420">
    <property type="entry name" value="Cupredoxins - blue copper proteins"/>
    <property type="match status" value="1"/>
</dbReference>
<keyword evidence="8" id="KW-0249">Electron transport</keyword>
<keyword evidence="7" id="KW-1278">Translocase</keyword>
<keyword evidence="4" id="KW-0813">Transport</keyword>
<keyword evidence="11 12" id="KW-0472">Membrane</keyword>
<organism evidence="15">
    <name type="scientific">freshwater metagenome</name>
    <dbReference type="NCBI Taxonomy" id="449393"/>
    <lineage>
        <taxon>unclassified sequences</taxon>
        <taxon>metagenomes</taxon>
        <taxon>ecological metagenomes</taxon>
    </lineage>
</organism>
<protein>
    <recommendedName>
        <fullName evidence="3">cytochrome-c oxidase</fullName>
        <ecNumber evidence="3">7.1.1.9</ecNumber>
    </recommendedName>
</protein>
<dbReference type="GO" id="GO:0004129">
    <property type="term" value="F:cytochrome-c oxidase activity"/>
    <property type="evidence" value="ECO:0007669"/>
    <property type="project" value="UniProtKB-EC"/>
</dbReference>
<evidence type="ECO:0000256" key="6">
    <source>
        <dbReference type="ARBA" id="ARBA00022723"/>
    </source>
</evidence>
<dbReference type="AlphaFoldDB" id="A0A6J7RKV4"/>
<dbReference type="Pfam" id="PF00116">
    <property type="entry name" value="COX2"/>
    <property type="match status" value="1"/>
</dbReference>
<dbReference type="PROSITE" id="PS00078">
    <property type="entry name" value="COX2"/>
    <property type="match status" value="1"/>
</dbReference>
<evidence type="ECO:0000256" key="11">
    <source>
        <dbReference type="ARBA" id="ARBA00023136"/>
    </source>
</evidence>
<dbReference type="InterPro" id="IPR008972">
    <property type="entry name" value="Cupredoxin"/>
</dbReference>
<keyword evidence="10" id="KW-0186">Copper</keyword>
<dbReference type="EMBL" id="CAFBPM010000017">
    <property type="protein sequence ID" value="CAB5029499.1"/>
    <property type="molecule type" value="Genomic_DNA"/>
</dbReference>
<feature type="transmembrane region" description="Helical" evidence="12">
    <location>
        <begin position="113"/>
        <end position="138"/>
    </location>
</feature>
<gene>
    <name evidence="14" type="ORF">UFOPK3427_01772</name>
    <name evidence="15" type="ORF">UFOPK4112_01490</name>
</gene>
<keyword evidence="6" id="KW-0479">Metal-binding</keyword>
<accession>A0A6J7RKV4</accession>
<feature type="domain" description="Cytochrome oxidase subunit II copper A binding" evidence="13">
    <location>
        <begin position="148"/>
        <end position="259"/>
    </location>
</feature>
<dbReference type="EC" id="7.1.1.9" evidence="3"/>
<dbReference type="PROSITE" id="PS50857">
    <property type="entry name" value="COX2_CUA"/>
    <property type="match status" value="1"/>
</dbReference>
<keyword evidence="5 12" id="KW-0812">Transmembrane</keyword>
<keyword evidence="9 12" id="KW-1133">Transmembrane helix</keyword>
<evidence type="ECO:0000256" key="8">
    <source>
        <dbReference type="ARBA" id="ARBA00022982"/>
    </source>
</evidence>
<comment type="similarity">
    <text evidence="2">Belongs to the cytochrome c oxidase subunit 2 family.</text>
</comment>
<dbReference type="PANTHER" id="PTHR22888:SF9">
    <property type="entry name" value="CYTOCHROME C OXIDASE SUBUNIT 2"/>
    <property type="match status" value="1"/>
</dbReference>
<proteinExistence type="inferred from homology"/>
<feature type="transmembrane region" description="Helical" evidence="12">
    <location>
        <begin position="31"/>
        <end position="49"/>
    </location>
</feature>
<dbReference type="GO" id="GO:0005507">
    <property type="term" value="F:copper ion binding"/>
    <property type="evidence" value="ECO:0007669"/>
    <property type="project" value="InterPro"/>
</dbReference>
<evidence type="ECO:0000256" key="2">
    <source>
        <dbReference type="ARBA" id="ARBA00007866"/>
    </source>
</evidence>
<evidence type="ECO:0000256" key="12">
    <source>
        <dbReference type="SAM" id="Phobius"/>
    </source>
</evidence>
<dbReference type="PANTHER" id="PTHR22888">
    <property type="entry name" value="CYTOCHROME C OXIDASE, SUBUNIT II"/>
    <property type="match status" value="1"/>
</dbReference>
<name>A0A6J7RKV4_9ZZZZ</name>
<dbReference type="SUPFAM" id="SSF49503">
    <property type="entry name" value="Cupredoxins"/>
    <property type="match status" value="1"/>
</dbReference>
<evidence type="ECO:0000313" key="15">
    <source>
        <dbReference type="EMBL" id="CAB5029499.1"/>
    </source>
</evidence>
<evidence type="ECO:0000256" key="10">
    <source>
        <dbReference type="ARBA" id="ARBA00023008"/>
    </source>
</evidence>
<dbReference type="InterPro" id="IPR045187">
    <property type="entry name" value="CcO_II"/>
</dbReference>
<dbReference type="GO" id="GO:0016020">
    <property type="term" value="C:membrane"/>
    <property type="evidence" value="ECO:0007669"/>
    <property type="project" value="UniProtKB-SubCell"/>
</dbReference>
<comment type="subcellular location">
    <subcellularLocation>
        <location evidence="1">Membrane</location>
        <topology evidence="1">Multi-pass membrane protein</topology>
    </subcellularLocation>
</comment>
<reference evidence="15" key="1">
    <citation type="submission" date="2020-05" db="EMBL/GenBank/DDBJ databases">
        <authorList>
            <person name="Chiriac C."/>
            <person name="Salcher M."/>
            <person name="Ghai R."/>
            <person name="Kavagutti S V."/>
        </authorList>
    </citation>
    <scope>NUCLEOTIDE SEQUENCE</scope>
</reference>